<feature type="compositionally biased region" description="Polar residues" evidence="1">
    <location>
        <begin position="285"/>
        <end position="294"/>
    </location>
</feature>
<feature type="region of interest" description="Disordered" evidence="1">
    <location>
        <begin position="266"/>
        <end position="343"/>
    </location>
</feature>
<keyword evidence="2" id="KW-0472">Membrane</keyword>
<dbReference type="EMBL" id="JAUPFM010000005">
    <property type="protein sequence ID" value="KAK2851952.1"/>
    <property type="molecule type" value="Genomic_DNA"/>
</dbReference>
<sequence>MSGSCLPGFSPQPKFHISFAPMTLVSPEDSADLEELGAELQSRIQTGLNMRRISDQTNMEVSNYENCPPVSTCQDSTYQSLSPVTRDQDQIYSTLTEKQQHFNRNDSPAFYNITCVIIYTEFSSSSSSGRLKPTNTETESPAGTVLVISLILVVMIIMLTVAVLICRKRKRKFKGSPVETMYDNVRESSRVYDEIGDPVEMSTVYTLISQNGVRPKDEYSLATGTCAQNQTEDGEVSYSQVKVPEGEASVPSANTDKVVYSEVRVEDSSPSLAGDASPPLYSEVASPQNFNRNDSPAFYNITSSSSTQSLSSSSGRFTPSSSSSSETKKQPETESPAGSPVETMYDNVRESSRVYDEIGDPVEMSTVYTLIRQNGVRPTDEYSLATGTCAQNQFSNYKSCRPVSTCQDSTYQSLNLVTRDQDQIYSALTEKQQQ</sequence>
<feature type="compositionally biased region" description="Low complexity" evidence="1">
    <location>
        <begin position="302"/>
        <end position="325"/>
    </location>
</feature>
<keyword evidence="4" id="KW-1185">Reference proteome</keyword>
<feature type="transmembrane region" description="Helical" evidence="2">
    <location>
        <begin position="142"/>
        <end position="166"/>
    </location>
</feature>
<dbReference type="Proteomes" id="UP001187415">
    <property type="component" value="Unassembled WGS sequence"/>
</dbReference>
<proteinExistence type="predicted"/>
<reference evidence="3" key="1">
    <citation type="submission" date="2023-07" db="EMBL/GenBank/DDBJ databases">
        <title>Chromosome-level Genome Assembly of Striped Snakehead (Channa striata).</title>
        <authorList>
            <person name="Liu H."/>
        </authorList>
    </citation>
    <scope>NUCLEOTIDE SEQUENCE</scope>
    <source>
        <strain evidence="3">Gz</strain>
        <tissue evidence="3">Muscle</tissue>
    </source>
</reference>
<dbReference type="AlphaFoldDB" id="A0AA88SZC2"/>
<protein>
    <submittedName>
        <fullName evidence="3">Uncharacterized protein</fullName>
    </submittedName>
</protein>
<evidence type="ECO:0000256" key="2">
    <source>
        <dbReference type="SAM" id="Phobius"/>
    </source>
</evidence>
<organism evidence="3 4">
    <name type="scientific">Channa striata</name>
    <name type="common">Snakehead murrel</name>
    <name type="synonym">Ophicephalus striatus</name>
    <dbReference type="NCBI Taxonomy" id="64152"/>
    <lineage>
        <taxon>Eukaryota</taxon>
        <taxon>Metazoa</taxon>
        <taxon>Chordata</taxon>
        <taxon>Craniata</taxon>
        <taxon>Vertebrata</taxon>
        <taxon>Euteleostomi</taxon>
        <taxon>Actinopterygii</taxon>
        <taxon>Neopterygii</taxon>
        <taxon>Teleostei</taxon>
        <taxon>Neoteleostei</taxon>
        <taxon>Acanthomorphata</taxon>
        <taxon>Anabantaria</taxon>
        <taxon>Anabantiformes</taxon>
        <taxon>Channoidei</taxon>
        <taxon>Channidae</taxon>
        <taxon>Channa</taxon>
    </lineage>
</organism>
<keyword evidence="2" id="KW-0812">Transmembrane</keyword>
<evidence type="ECO:0000256" key="1">
    <source>
        <dbReference type="SAM" id="MobiDB-lite"/>
    </source>
</evidence>
<gene>
    <name evidence="3" type="ORF">Q5P01_008228</name>
</gene>
<accession>A0AA88SZC2</accession>
<comment type="caution">
    <text evidence="3">The sequence shown here is derived from an EMBL/GenBank/DDBJ whole genome shotgun (WGS) entry which is preliminary data.</text>
</comment>
<keyword evidence="2" id="KW-1133">Transmembrane helix</keyword>
<name>A0AA88SZC2_CHASR</name>
<evidence type="ECO:0000313" key="4">
    <source>
        <dbReference type="Proteomes" id="UP001187415"/>
    </source>
</evidence>
<evidence type="ECO:0000313" key="3">
    <source>
        <dbReference type="EMBL" id="KAK2851952.1"/>
    </source>
</evidence>